<dbReference type="GO" id="GO:0005886">
    <property type="term" value="C:plasma membrane"/>
    <property type="evidence" value="ECO:0007669"/>
    <property type="project" value="UniProtKB-SubCell"/>
</dbReference>
<feature type="transmembrane region" description="Helical" evidence="6">
    <location>
        <begin position="21"/>
        <end position="41"/>
    </location>
</feature>
<dbReference type="RefSeq" id="WP_013766461.1">
    <property type="nucleotide sequence ID" value="NC_015510.1"/>
</dbReference>
<feature type="transmembrane region" description="Helical" evidence="6">
    <location>
        <begin position="335"/>
        <end position="358"/>
    </location>
</feature>
<gene>
    <name evidence="9" type="ordered locus">Halhy_4075</name>
</gene>
<dbReference type="Proteomes" id="UP000008461">
    <property type="component" value="Chromosome"/>
</dbReference>
<dbReference type="HOGENOM" id="CLU_008713_1_0_10"/>
<dbReference type="Pfam" id="PF12704">
    <property type="entry name" value="MacB_PCD"/>
    <property type="match status" value="2"/>
</dbReference>
<evidence type="ECO:0000313" key="9">
    <source>
        <dbReference type="EMBL" id="AEE51923.1"/>
    </source>
</evidence>
<accession>F4L6W8</accession>
<keyword evidence="5 6" id="KW-0472">Membrane</keyword>
<keyword evidence="10" id="KW-1185">Reference proteome</keyword>
<feature type="transmembrane region" description="Helical" evidence="6">
    <location>
        <begin position="740"/>
        <end position="760"/>
    </location>
</feature>
<dbReference type="PANTHER" id="PTHR30572:SF18">
    <property type="entry name" value="ABC-TYPE MACROLIDE FAMILY EXPORT SYSTEM PERMEASE COMPONENT 2"/>
    <property type="match status" value="1"/>
</dbReference>
<feature type="transmembrane region" description="Helical" evidence="6">
    <location>
        <begin position="378"/>
        <end position="401"/>
    </location>
</feature>
<dbReference type="AlphaFoldDB" id="F4L6W8"/>
<feature type="domain" description="ABC3 transporter permease C-terminal" evidence="7">
    <location>
        <begin position="291"/>
        <end position="404"/>
    </location>
</feature>
<feature type="transmembrane region" description="Helical" evidence="6">
    <location>
        <begin position="422"/>
        <end position="445"/>
    </location>
</feature>
<dbReference type="eggNOG" id="COG0577">
    <property type="taxonomic scope" value="Bacteria"/>
</dbReference>
<name>F4L6W8_HALH1</name>
<feature type="domain" description="MacB-like periplasmic core" evidence="8">
    <location>
        <begin position="520"/>
        <end position="600"/>
    </location>
</feature>
<feature type="transmembrane region" description="Helical" evidence="6">
    <location>
        <begin position="772"/>
        <end position="792"/>
    </location>
</feature>
<dbReference type="GO" id="GO:0022857">
    <property type="term" value="F:transmembrane transporter activity"/>
    <property type="evidence" value="ECO:0007669"/>
    <property type="project" value="TreeGrafter"/>
</dbReference>
<evidence type="ECO:0000256" key="3">
    <source>
        <dbReference type="ARBA" id="ARBA00022692"/>
    </source>
</evidence>
<evidence type="ECO:0000256" key="5">
    <source>
        <dbReference type="ARBA" id="ARBA00023136"/>
    </source>
</evidence>
<feature type="transmembrane region" description="Helical" evidence="6">
    <location>
        <begin position="688"/>
        <end position="713"/>
    </location>
</feature>
<reference evidence="9 10" key="1">
    <citation type="journal article" date="2011" name="Stand. Genomic Sci.">
        <title>Complete genome sequence of Haliscomenobacter hydrossis type strain (O).</title>
        <authorList>
            <consortium name="US DOE Joint Genome Institute (JGI-PGF)"/>
            <person name="Daligault H."/>
            <person name="Lapidus A."/>
            <person name="Zeytun A."/>
            <person name="Nolan M."/>
            <person name="Lucas S."/>
            <person name="Del Rio T.G."/>
            <person name="Tice H."/>
            <person name="Cheng J.F."/>
            <person name="Tapia R."/>
            <person name="Han C."/>
            <person name="Goodwin L."/>
            <person name="Pitluck S."/>
            <person name="Liolios K."/>
            <person name="Pagani I."/>
            <person name="Ivanova N."/>
            <person name="Huntemann M."/>
            <person name="Mavromatis K."/>
            <person name="Mikhailova N."/>
            <person name="Pati A."/>
            <person name="Chen A."/>
            <person name="Palaniappan K."/>
            <person name="Land M."/>
            <person name="Hauser L."/>
            <person name="Brambilla E.M."/>
            <person name="Rohde M."/>
            <person name="Verbarg S."/>
            <person name="Goker M."/>
            <person name="Bristow J."/>
            <person name="Eisen J.A."/>
            <person name="Markowitz V."/>
            <person name="Hugenholtz P."/>
            <person name="Kyrpides N.C."/>
            <person name="Klenk H.P."/>
            <person name="Woyke T."/>
        </authorList>
    </citation>
    <scope>NUCLEOTIDE SEQUENCE [LARGE SCALE GENOMIC DNA]</scope>
    <source>
        <strain evidence="10">ATCC 27775 / DSM 1100 / LMG 10767 / O</strain>
    </source>
</reference>
<keyword evidence="2" id="KW-1003">Cell membrane</keyword>
<feature type="domain" description="ABC3 transporter permease C-terminal" evidence="7">
    <location>
        <begin position="691"/>
        <end position="804"/>
    </location>
</feature>
<sequence length="811" mass="90025">MYHNYLKIALRNLLKNKLYSFINLTCLSIGTSVVVLLVLYINNEWTFDQFHAKHQRIYRAWVKEHTPDKVFFNTLTPFVLGQELRDNFPEIALLARYLTLNAQIKKGNFTERENVHAVEPQFLKMFDFPLLRGNVDRALADLHSVVITPEMAEKYFGEPAPIGKNLSLQIGEQWVDFTVSGVIQKAPENSSIQYDLLIPFAITKTFMSPNGMASWTNVNVETYVMLQKANQAREFEAKIAPFIDNKVAADYKPGKYHVGLQELSDIHLNKDFPEGIIKVSDSRYPYILAGIALLILALACINFTTLSIGRSVSRAKEVGVRKTTGARRGQLMAQFWSEAVVTAMLAVVVGMLLAQLALPAFNTLIDKKLSIAYSLKTFVALGGLTLLIGLFAGAYPSLVLSAFSPIKSLRGATTSMGNNRHLVLRGLVGFQFVLSILLIICTLVMKQQMNFIQNKNLGYHKEQVVVLPYARTGVRLTDLWTEGKTVLDRLHNELGGKPGMGDVALSTHTFGSPGWMNVGYREQGSKQFRTFRMNGVDENFVSMYGIQLLEGRNFSNTTLADQRAVIVNESYAKSFGLSLGQLMPPPFQEYTVIGIAKDFNFESLHTQVQPLLLATDPIGVVQKGSDFSFDDSPTPKISVKIAGDNLPAAITTLRLAWKQAAPEQAFDYAFLDQNIDQLYRAESRLSSMISLAAGLAIFIACLGLFGIATLTIAQRTKEIGVRKVLGASTLEIVFLLNKNFSILVLAAAVIATPLALYFLQQWLADFAYHVNIKWWVFVVAGLGAIAITLLTVSYQSIRAATVNPVKSLKTE</sequence>
<evidence type="ECO:0000313" key="10">
    <source>
        <dbReference type="Proteomes" id="UP000008461"/>
    </source>
</evidence>
<reference key="2">
    <citation type="submission" date="2011-04" db="EMBL/GenBank/DDBJ databases">
        <title>Complete sequence of chromosome of Haliscomenobacter hydrossis DSM 1100.</title>
        <authorList>
            <consortium name="US DOE Joint Genome Institute (JGI-PGF)"/>
            <person name="Lucas S."/>
            <person name="Han J."/>
            <person name="Lapidus A."/>
            <person name="Bruce D."/>
            <person name="Goodwin L."/>
            <person name="Pitluck S."/>
            <person name="Peters L."/>
            <person name="Kyrpides N."/>
            <person name="Mavromatis K."/>
            <person name="Ivanova N."/>
            <person name="Ovchinnikova G."/>
            <person name="Pagani I."/>
            <person name="Daligault H."/>
            <person name="Detter J.C."/>
            <person name="Han C."/>
            <person name="Land M."/>
            <person name="Hauser L."/>
            <person name="Markowitz V."/>
            <person name="Cheng J.-F."/>
            <person name="Hugenholtz P."/>
            <person name="Woyke T."/>
            <person name="Wu D."/>
            <person name="Verbarg S."/>
            <person name="Frueling A."/>
            <person name="Brambilla E."/>
            <person name="Klenk H.-P."/>
            <person name="Eisen J.A."/>
        </authorList>
    </citation>
    <scope>NUCLEOTIDE SEQUENCE</scope>
    <source>
        <strain>DSM 1100</strain>
    </source>
</reference>
<proteinExistence type="predicted"/>
<dbReference type="EMBL" id="CP002691">
    <property type="protein sequence ID" value="AEE51923.1"/>
    <property type="molecule type" value="Genomic_DNA"/>
</dbReference>
<comment type="subcellular location">
    <subcellularLocation>
        <location evidence="1">Cell membrane</location>
        <topology evidence="1">Multi-pass membrane protein</topology>
    </subcellularLocation>
</comment>
<dbReference type="Pfam" id="PF02687">
    <property type="entry name" value="FtsX"/>
    <property type="match status" value="2"/>
</dbReference>
<dbReference type="OrthoDB" id="8740261at2"/>
<keyword evidence="4 6" id="KW-1133">Transmembrane helix</keyword>
<dbReference type="STRING" id="760192.Halhy_4075"/>
<dbReference type="InterPro" id="IPR050250">
    <property type="entry name" value="Macrolide_Exporter_MacB"/>
</dbReference>
<evidence type="ECO:0000256" key="6">
    <source>
        <dbReference type="SAM" id="Phobius"/>
    </source>
</evidence>
<protein>
    <recommendedName>
        <fullName evidence="11">ABC3 transporter permease protein domain-containing protein</fullName>
    </recommendedName>
</protein>
<feature type="transmembrane region" description="Helical" evidence="6">
    <location>
        <begin position="284"/>
        <end position="306"/>
    </location>
</feature>
<evidence type="ECO:0008006" key="11">
    <source>
        <dbReference type="Google" id="ProtNLM"/>
    </source>
</evidence>
<dbReference type="InterPro" id="IPR025857">
    <property type="entry name" value="MacB_PCD"/>
</dbReference>
<feature type="domain" description="MacB-like periplasmic core" evidence="8">
    <location>
        <begin position="20"/>
        <end position="240"/>
    </location>
</feature>
<evidence type="ECO:0000259" key="8">
    <source>
        <dbReference type="Pfam" id="PF12704"/>
    </source>
</evidence>
<evidence type="ECO:0000256" key="4">
    <source>
        <dbReference type="ARBA" id="ARBA00022989"/>
    </source>
</evidence>
<evidence type="ECO:0000259" key="7">
    <source>
        <dbReference type="Pfam" id="PF02687"/>
    </source>
</evidence>
<dbReference type="PANTHER" id="PTHR30572">
    <property type="entry name" value="MEMBRANE COMPONENT OF TRANSPORTER-RELATED"/>
    <property type="match status" value="1"/>
</dbReference>
<keyword evidence="3 6" id="KW-0812">Transmembrane</keyword>
<evidence type="ECO:0000256" key="2">
    <source>
        <dbReference type="ARBA" id="ARBA00022475"/>
    </source>
</evidence>
<organism evidence="9 10">
    <name type="scientific">Haliscomenobacter hydrossis (strain ATCC 27775 / DSM 1100 / LMG 10767 / O)</name>
    <dbReference type="NCBI Taxonomy" id="760192"/>
    <lineage>
        <taxon>Bacteria</taxon>
        <taxon>Pseudomonadati</taxon>
        <taxon>Bacteroidota</taxon>
        <taxon>Saprospiria</taxon>
        <taxon>Saprospirales</taxon>
        <taxon>Haliscomenobacteraceae</taxon>
        <taxon>Haliscomenobacter</taxon>
    </lineage>
</organism>
<dbReference type="InterPro" id="IPR003838">
    <property type="entry name" value="ABC3_permease_C"/>
</dbReference>
<evidence type="ECO:0000256" key="1">
    <source>
        <dbReference type="ARBA" id="ARBA00004651"/>
    </source>
</evidence>
<dbReference type="KEGG" id="hhy:Halhy_4075"/>